<keyword evidence="3" id="KW-0963">Cytoplasm</keyword>
<dbReference type="AlphaFoldDB" id="B9RDC3"/>
<keyword evidence="4" id="KW-0597">Phosphoprotein</keyword>
<dbReference type="InterPro" id="IPR019376">
    <property type="entry name" value="Myeloid_leukemia_factor"/>
</dbReference>
<sequence length="260" mass="28862">MQRGRERRDDFFGMADPFGNFGGFGMRPSLYGGRDPFDDPFFTRPFRSMFQSSNSSTSDVSQTNGAKGIVIEELNSDDESEKEKETDTGLENEPSVEHPDDEEKSKTVNHGSDYNRIEGTKSQARSFSFQTCKVTYGGVDGAYYTSTRTRRAGNDGVIVEESKEADKTTGQATHRISRGIHDKGHSVTRKLTSDGKVDTMQTLHNLNEDELAGFEEAWKGNGKRQLPDRSDQFDMHGTAGHIPFRLMGAMPCLGFLLGCS</sequence>
<evidence type="ECO:0000256" key="3">
    <source>
        <dbReference type="ARBA" id="ARBA00022490"/>
    </source>
</evidence>
<protein>
    <recommendedName>
        <fullName evidence="8">Glycine-rich protein</fullName>
    </recommendedName>
</protein>
<dbReference type="InParanoid" id="B9RDC3"/>
<proteinExistence type="inferred from homology"/>
<evidence type="ECO:0008006" key="8">
    <source>
        <dbReference type="Google" id="ProtNLM"/>
    </source>
</evidence>
<dbReference type="Pfam" id="PF10248">
    <property type="entry name" value="Mlf1IP"/>
    <property type="match status" value="1"/>
</dbReference>
<feature type="region of interest" description="Disordered" evidence="5">
    <location>
        <begin position="42"/>
        <end position="118"/>
    </location>
</feature>
<evidence type="ECO:0000256" key="4">
    <source>
        <dbReference type="ARBA" id="ARBA00022553"/>
    </source>
</evidence>
<comment type="subcellular location">
    <subcellularLocation>
        <location evidence="1">Cytoplasm</location>
    </subcellularLocation>
</comment>
<reference evidence="7" key="1">
    <citation type="journal article" date="2010" name="Nat. Biotechnol.">
        <title>Draft genome sequence of the oilseed species Ricinus communis.</title>
        <authorList>
            <person name="Chan A.P."/>
            <person name="Crabtree J."/>
            <person name="Zhao Q."/>
            <person name="Lorenzi H."/>
            <person name="Orvis J."/>
            <person name="Puiu D."/>
            <person name="Melake-Berhan A."/>
            <person name="Jones K.M."/>
            <person name="Redman J."/>
            <person name="Chen G."/>
            <person name="Cahoon E.B."/>
            <person name="Gedil M."/>
            <person name="Stanke M."/>
            <person name="Haas B.J."/>
            <person name="Wortman J.R."/>
            <person name="Fraser-Liggett C.M."/>
            <person name="Ravel J."/>
            <person name="Rabinowicz P.D."/>
        </authorList>
    </citation>
    <scope>NUCLEOTIDE SEQUENCE [LARGE SCALE GENOMIC DNA]</scope>
    <source>
        <strain evidence="7">cv. Hale</strain>
    </source>
</reference>
<evidence type="ECO:0000313" key="7">
    <source>
        <dbReference type="Proteomes" id="UP000008311"/>
    </source>
</evidence>
<evidence type="ECO:0000256" key="2">
    <source>
        <dbReference type="ARBA" id="ARBA00008332"/>
    </source>
</evidence>
<accession>B9RDC3</accession>
<evidence type="ECO:0000256" key="1">
    <source>
        <dbReference type="ARBA" id="ARBA00004496"/>
    </source>
</evidence>
<dbReference type="EMBL" id="EQ973775">
    <property type="protein sequence ID" value="EEF50381.1"/>
    <property type="molecule type" value="Genomic_DNA"/>
</dbReference>
<dbReference type="STRING" id="3988.B9RDC3"/>
<dbReference type="GO" id="GO:0005737">
    <property type="term" value="C:cytoplasm"/>
    <property type="evidence" value="ECO:0007669"/>
    <property type="project" value="UniProtKB-SubCell"/>
</dbReference>
<feature type="compositionally biased region" description="Low complexity" evidence="5">
    <location>
        <begin position="42"/>
        <end position="64"/>
    </location>
</feature>
<evidence type="ECO:0000256" key="5">
    <source>
        <dbReference type="SAM" id="MobiDB-lite"/>
    </source>
</evidence>
<comment type="similarity">
    <text evidence="2">Belongs to the MLF family.</text>
</comment>
<dbReference type="PANTHER" id="PTHR13105">
    <property type="entry name" value="MYELOID LEUKEMIA FACTOR"/>
    <property type="match status" value="1"/>
</dbReference>
<name>B9RDC3_RICCO</name>
<keyword evidence="7" id="KW-1185">Reference proteome</keyword>
<dbReference type="eggNOG" id="ENOG502QR8H">
    <property type="taxonomic scope" value="Eukaryota"/>
</dbReference>
<gene>
    <name evidence="6" type="ORF">RCOM_1611980</name>
</gene>
<dbReference type="Proteomes" id="UP000008311">
    <property type="component" value="Unassembled WGS sequence"/>
</dbReference>
<organism evidence="6 7">
    <name type="scientific">Ricinus communis</name>
    <name type="common">Castor bean</name>
    <dbReference type="NCBI Taxonomy" id="3988"/>
    <lineage>
        <taxon>Eukaryota</taxon>
        <taxon>Viridiplantae</taxon>
        <taxon>Streptophyta</taxon>
        <taxon>Embryophyta</taxon>
        <taxon>Tracheophyta</taxon>
        <taxon>Spermatophyta</taxon>
        <taxon>Magnoliopsida</taxon>
        <taxon>eudicotyledons</taxon>
        <taxon>Gunneridae</taxon>
        <taxon>Pentapetalae</taxon>
        <taxon>rosids</taxon>
        <taxon>fabids</taxon>
        <taxon>Malpighiales</taxon>
        <taxon>Euphorbiaceae</taxon>
        <taxon>Acalyphoideae</taxon>
        <taxon>Acalypheae</taxon>
        <taxon>Ricinus</taxon>
    </lineage>
</organism>
<evidence type="ECO:0000313" key="6">
    <source>
        <dbReference type="EMBL" id="EEF50381.1"/>
    </source>
</evidence>
<feature type="compositionally biased region" description="Basic and acidic residues" evidence="5">
    <location>
        <begin position="95"/>
        <end position="106"/>
    </location>
</feature>